<dbReference type="GO" id="GO:0080120">
    <property type="term" value="P:CAAX-box protein maturation"/>
    <property type="evidence" value="ECO:0007669"/>
    <property type="project" value="UniProtKB-ARBA"/>
</dbReference>
<feature type="transmembrane region" description="Helical" evidence="1">
    <location>
        <begin position="163"/>
        <end position="183"/>
    </location>
</feature>
<feature type="transmembrane region" description="Helical" evidence="1">
    <location>
        <begin position="20"/>
        <end position="45"/>
    </location>
</feature>
<evidence type="ECO:0000256" key="1">
    <source>
        <dbReference type="SAM" id="Phobius"/>
    </source>
</evidence>
<accession>A0A1B2ADT3</accession>
<sequence>MTGASVGNAGNRPSMRRRVLAFPLVAMILALIAVIGPIFAFALTMQTLPLDVFPEDVALSLVLIGATLISIVMYKIVVTRLGESPRDDLPFDVRMHDGWLGAVYAALLMSAIVGVVALLGGYAILGWGGSTSWPMLLFGAGLQAAFVEEIVARGILFRFLEEFGGSWFALAASSALFGFAHASNDNASTFSSLAISLEAGVLLGGAYMLTRDLWLPIGIHFGWNVTQGYLWDVPVSGAAVDGLVEAETRGPELISGGAFGVEASIVAIVVATAVGLWLVVLAARRGHVVRPWWVRRRLARAGEAKRP</sequence>
<dbReference type="GO" id="GO:0006508">
    <property type="term" value="P:proteolysis"/>
    <property type="evidence" value="ECO:0007669"/>
    <property type="project" value="UniProtKB-KW"/>
</dbReference>
<evidence type="ECO:0000313" key="4">
    <source>
        <dbReference type="Proteomes" id="UP000092932"/>
    </source>
</evidence>
<dbReference type="STRING" id="692370.A6F68_01796"/>
<keyword evidence="4" id="KW-1185">Reference proteome</keyword>
<reference evidence="3 4" key="1">
    <citation type="submission" date="2016-07" db="EMBL/GenBank/DDBJ databases">
        <title>Complete genome sequence of Altererythrobacter dongtanensis KCTC 22672, a type strain with esterase isolated from tidal flat.</title>
        <authorList>
            <person name="Cheng H."/>
            <person name="Wu Y.-H."/>
            <person name="Zhou P."/>
            <person name="Huo Y.-Y."/>
            <person name="Wang C.-S."/>
            <person name="Xu X.-W."/>
        </authorList>
    </citation>
    <scope>NUCLEOTIDE SEQUENCE [LARGE SCALE GENOMIC DNA]</scope>
    <source>
        <strain evidence="3 4">KCTC 22672</strain>
    </source>
</reference>
<organism evidence="3 4">
    <name type="scientific">Tsuneonella dongtanensis</name>
    <dbReference type="NCBI Taxonomy" id="692370"/>
    <lineage>
        <taxon>Bacteria</taxon>
        <taxon>Pseudomonadati</taxon>
        <taxon>Pseudomonadota</taxon>
        <taxon>Alphaproteobacteria</taxon>
        <taxon>Sphingomonadales</taxon>
        <taxon>Erythrobacteraceae</taxon>
        <taxon>Tsuneonella</taxon>
    </lineage>
</organism>
<name>A0A1B2ADT3_9SPHN</name>
<feature type="domain" description="CAAX prenyl protease 2/Lysostaphin resistance protein A-like" evidence="2">
    <location>
        <begin position="133"/>
        <end position="225"/>
    </location>
</feature>
<dbReference type="Proteomes" id="UP000092932">
    <property type="component" value="Chromosome"/>
</dbReference>
<evidence type="ECO:0000259" key="2">
    <source>
        <dbReference type="Pfam" id="PF02517"/>
    </source>
</evidence>
<dbReference type="AlphaFoldDB" id="A0A1B2ADT3"/>
<dbReference type="InterPro" id="IPR003675">
    <property type="entry name" value="Rce1/LyrA-like_dom"/>
</dbReference>
<proteinExistence type="predicted"/>
<dbReference type="KEGG" id="ado:A6F68_01796"/>
<dbReference type="OrthoDB" id="193898at2"/>
<keyword evidence="3" id="KW-0378">Hydrolase</keyword>
<dbReference type="PANTHER" id="PTHR39430">
    <property type="entry name" value="MEMBRANE-ASSOCIATED PROTEASE-RELATED"/>
    <property type="match status" value="1"/>
</dbReference>
<feature type="transmembrane region" description="Helical" evidence="1">
    <location>
        <begin position="57"/>
        <end position="78"/>
    </location>
</feature>
<gene>
    <name evidence="3" type="ORF">A6F68_01796</name>
</gene>
<evidence type="ECO:0000313" key="3">
    <source>
        <dbReference type="EMBL" id="ANY20306.1"/>
    </source>
</evidence>
<keyword evidence="1" id="KW-0812">Transmembrane</keyword>
<dbReference type="Pfam" id="PF02517">
    <property type="entry name" value="Rce1-like"/>
    <property type="match status" value="1"/>
</dbReference>
<keyword evidence="1" id="KW-1133">Transmembrane helix</keyword>
<keyword evidence="3" id="KW-0645">Protease</keyword>
<dbReference type="PANTHER" id="PTHR39430:SF1">
    <property type="entry name" value="PROTEASE"/>
    <property type="match status" value="1"/>
</dbReference>
<keyword evidence="1" id="KW-0472">Membrane</keyword>
<feature type="transmembrane region" description="Helical" evidence="1">
    <location>
        <begin position="131"/>
        <end position="151"/>
    </location>
</feature>
<dbReference type="EMBL" id="CP016591">
    <property type="protein sequence ID" value="ANY20306.1"/>
    <property type="molecule type" value="Genomic_DNA"/>
</dbReference>
<dbReference type="GO" id="GO:0004175">
    <property type="term" value="F:endopeptidase activity"/>
    <property type="evidence" value="ECO:0007669"/>
    <property type="project" value="UniProtKB-ARBA"/>
</dbReference>
<feature type="transmembrane region" description="Helical" evidence="1">
    <location>
        <begin position="99"/>
        <end position="125"/>
    </location>
</feature>
<protein>
    <submittedName>
        <fullName evidence="3">CAAX amino terminal protease self-immunity</fullName>
    </submittedName>
</protein>
<feature type="transmembrane region" description="Helical" evidence="1">
    <location>
        <begin position="259"/>
        <end position="283"/>
    </location>
</feature>